<feature type="non-terminal residue" evidence="4">
    <location>
        <position position="84"/>
    </location>
</feature>
<dbReference type="PROSITE" id="PS50157">
    <property type="entry name" value="ZINC_FINGER_C2H2_2"/>
    <property type="match status" value="1"/>
</dbReference>
<evidence type="ECO:0000313" key="4">
    <source>
        <dbReference type="EMBL" id="CAF4153454.1"/>
    </source>
</evidence>
<evidence type="ECO:0000256" key="2">
    <source>
        <dbReference type="SAM" id="MobiDB-lite"/>
    </source>
</evidence>
<evidence type="ECO:0000256" key="1">
    <source>
        <dbReference type="PROSITE-ProRule" id="PRU00042"/>
    </source>
</evidence>
<keyword evidence="1" id="KW-0862">Zinc</keyword>
<feature type="domain" description="C2H2-type" evidence="3">
    <location>
        <begin position="11"/>
        <end position="39"/>
    </location>
</feature>
<dbReference type="PROSITE" id="PS00028">
    <property type="entry name" value="ZINC_FINGER_C2H2_1"/>
    <property type="match status" value="1"/>
</dbReference>
<dbReference type="InterPro" id="IPR013087">
    <property type="entry name" value="Znf_C2H2_type"/>
</dbReference>
<comment type="caution">
    <text evidence="4">The sequence shown here is derived from an EMBL/GenBank/DDBJ whole genome shotgun (WGS) entry which is preliminary data.</text>
</comment>
<dbReference type="EMBL" id="CAJOBI010010401">
    <property type="protein sequence ID" value="CAF4153454.1"/>
    <property type="molecule type" value="Genomic_DNA"/>
</dbReference>
<sequence>NNNNNHGHGPYTCVKCHEAFEHKFELSLHIAAIHHSDNKLFQKNNEEVEVDDGEDDDDIEDEHSFDKEEDISDDSEQNIDLLEN</sequence>
<evidence type="ECO:0000259" key="3">
    <source>
        <dbReference type="PROSITE" id="PS50157"/>
    </source>
</evidence>
<proteinExistence type="predicted"/>
<dbReference type="GO" id="GO:0008270">
    <property type="term" value="F:zinc ion binding"/>
    <property type="evidence" value="ECO:0007669"/>
    <property type="project" value="UniProtKB-KW"/>
</dbReference>
<reference evidence="4" key="1">
    <citation type="submission" date="2021-02" db="EMBL/GenBank/DDBJ databases">
        <authorList>
            <person name="Nowell W R."/>
        </authorList>
    </citation>
    <scope>NUCLEOTIDE SEQUENCE</scope>
</reference>
<feature type="region of interest" description="Disordered" evidence="2">
    <location>
        <begin position="47"/>
        <end position="84"/>
    </location>
</feature>
<protein>
    <recommendedName>
        <fullName evidence="3">C2H2-type domain-containing protein</fullName>
    </recommendedName>
</protein>
<organism evidence="4 5">
    <name type="scientific">Rotaria magnacalcarata</name>
    <dbReference type="NCBI Taxonomy" id="392030"/>
    <lineage>
        <taxon>Eukaryota</taxon>
        <taxon>Metazoa</taxon>
        <taxon>Spiralia</taxon>
        <taxon>Gnathifera</taxon>
        <taxon>Rotifera</taxon>
        <taxon>Eurotatoria</taxon>
        <taxon>Bdelloidea</taxon>
        <taxon>Philodinida</taxon>
        <taxon>Philodinidae</taxon>
        <taxon>Rotaria</taxon>
    </lineage>
</organism>
<gene>
    <name evidence="4" type="ORF">SMN809_LOCUS19869</name>
</gene>
<name>A0A8S2RDC3_9BILA</name>
<dbReference type="Gene3D" id="3.30.160.60">
    <property type="entry name" value="Classic Zinc Finger"/>
    <property type="match status" value="1"/>
</dbReference>
<dbReference type="Proteomes" id="UP000676336">
    <property type="component" value="Unassembled WGS sequence"/>
</dbReference>
<evidence type="ECO:0000313" key="5">
    <source>
        <dbReference type="Proteomes" id="UP000676336"/>
    </source>
</evidence>
<keyword evidence="1" id="KW-0479">Metal-binding</keyword>
<accession>A0A8S2RDC3</accession>
<keyword evidence="1" id="KW-0863">Zinc-finger</keyword>
<dbReference type="AlphaFoldDB" id="A0A8S2RDC3"/>